<dbReference type="SUPFAM" id="SSF53448">
    <property type="entry name" value="Nucleotide-diphospho-sugar transferases"/>
    <property type="match status" value="1"/>
</dbReference>
<dbReference type="Pfam" id="PF00535">
    <property type="entry name" value="Glycos_transf_2"/>
    <property type="match status" value="1"/>
</dbReference>
<sequence length="386" mass="44615">MTTEMPKTHSCSTEGSITKPPVTISLCMIVKNEEQTLARCLDSVVDLMDEIIIVDTGSTDQTKTIAARYTDRLYTFDWNDDFAAARNESFDKATCSYILWLDADDVLLEPDRERLRSLKRHLSTDIDAVVMPLHLAEGGQGEPLFTSRRIRLVKRERQYRWTGRLHEDLVIPEGRIVHSDAAVTHRRVEDHTLCNQRILARWISESGKLEGRLLYFYANECFDRKEYAEAAEAFNRLLGEPSGYREDRITACVRLAECYLHLGEPEQQLDSLLRSFRYDVPQADLCCMVGDWFFTRKEWSTATYWYEKALEQRGVSGFRAVPLPCYSWLPHVRLSHCCANLGKLDASYEHNQKALRYLPKDPHLLDNERKLRKAIQNLSSSVRPSK</sequence>
<evidence type="ECO:0000313" key="3">
    <source>
        <dbReference type="Proteomes" id="UP000005876"/>
    </source>
</evidence>
<dbReference type="PANTHER" id="PTHR43630">
    <property type="entry name" value="POLY-BETA-1,6-N-ACETYL-D-GLUCOSAMINE SYNTHASE"/>
    <property type="match status" value="1"/>
</dbReference>
<dbReference type="HOGENOM" id="CLU_023736_0_0_9"/>
<reference key="2">
    <citation type="submission" date="2011-11" db="EMBL/GenBank/DDBJ databases">
        <authorList>
            <person name="Shin S.H."/>
            <person name="Kim S."/>
            <person name="Kim J.Y."/>
        </authorList>
    </citation>
    <scope>NUCLEOTIDE SEQUENCE</scope>
    <source>
        <strain>HPL-003</strain>
    </source>
</reference>
<dbReference type="STRING" id="985665.HPL003_00645"/>
<gene>
    <name evidence="2" type="ordered locus">HPL003_00645</name>
</gene>
<reference evidence="3" key="1">
    <citation type="submission" date="2011-11" db="EMBL/GenBank/DDBJ databases">
        <title>Complete sequence of Paenibacillus terrae HPL-003.</title>
        <authorList>
            <person name="Shin S.H."/>
            <person name="Kim S."/>
            <person name="Kim J.Y."/>
        </authorList>
    </citation>
    <scope>NUCLEOTIDE SEQUENCE [LARGE SCALE GENOMIC DNA]</scope>
    <source>
        <strain evidence="3">HPL-003</strain>
    </source>
</reference>
<protein>
    <submittedName>
        <fullName evidence="2">Glycosyl transferase family 2</fullName>
    </submittedName>
</protein>
<dbReference type="AlphaFoldDB" id="G7VUB6"/>
<dbReference type="GO" id="GO:0016740">
    <property type="term" value="F:transferase activity"/>
    <property type="evidence" value="ECO:0007669"/>
    <property type="project" value="UniProtKB-KW"/>
</dbReference>
<evidence type="ECO:0000313" key="2">
    <source>
        <dbReference type="EMBL" id="AET56913.1"/>
    </source>
</evidence>
<dbReference type="eggNOG" id="COG0463">
    <property type="taxonomic scope" value="Bacteria"/>
</dbReference>
<organism evidence="2 3">
    <name type="scientific">Paenibacillus terrae (strain HPL-003)</name>
    <dbReference type="NCBI Taxonomy" id="985665"/>
    <lineage>
        <taxon>Bacteria</taxon>
        <taxon>Bacillati</taxon>
        <taxon>Bacillota</taxon>
        <taxon>Bacilli</taxon>
        <taxon>Bacillales</taxon>
        <taxon>Paenibacillaceae</taxon>
        <taxon>Paenibacillus</taxon>
    </lineage>
</organism>
<keyword evidence="2" id="KW-0808">Transferase</keyword>
<dbReference type="InterPro" id="IPR011990">
    <property type="entry name" value="TPR-like_helical_dom_sf"/>
</dbReference>
<dbReference type="Gene3D" id="1.25.40.10">
    <property type="entry name" value="Tetratricopeptide repeat domain"/>
    <property type="match status" value="1"/>
</dbReference>
<dbReference type="CDD" id="cd02511">
    <property type="entry name" value="Beta4Glucosyltransferase"/>
    <property type="match status" value="1"/>
</dbReference>
<reference evidence="2 3" key="3">
    <citation type="journal article" date="2012" name="J. Bacteriol.">
        <title>Genome Sequence of Paenibacillus terrae HPL-003, a Xylanase-Producing Bacterium Isolated from Soil Found in Forest Residue.</title>
        <authorList>
            <person name="Shin S.H."/>
            <person name="Kim S."/>
            <person name="Kim J.Y."/>
            <person name="Song H.Y."/>
            <person name="Cho S.J."/>
            <person name="Kim D.R."/>
            <person name="Lee K.I."/>
            <person name="Lim H.K."/>
            <person name="Park N.J."/>
            <person name="Hwang I.T."/>
            <person name="Yang K.S."/>
        </authorList>
    </citation>
    <scope>NUCLEOTIDE SEQUENCE [LARGE SCALE GENOMIC DNA]</scope>
    <source>
        <strain evidence="2 3">HPL-003</strain>
    </source>
</reference>
<proteinExistence type="predicted"/>
<dbReference type="KEGG" id="pta:HPL003_00645"/>
<dbReference type="EMBL" id="CP003107">
    <property type="protein sequence ID" value="AET56913.1"/>
    <property type="molecule type" value="Genomic_DNA"/>
</dbReference>
<dbReference type="PANTHER" id="PTHR43630:SF2">
    <property type="entry name" value="GLYCOSYLTRANSFERASE"/>
    <property type="match status" value="1"/>
</dbReference>
<evidence type="ECO:0000259" key="1">
    <source>
        <dbReference type="Pfam" id="PF00535"/>
    </source>
</evidence>
<dbReference type="Proteomes" id="UP000005876">
    <property type="component" value="Chromosome"/>
</dbReference>
<dbReference type="Gene3D" id="3.90.550.10">
    <property type="entry name" value="Spore Coat Polysaccharide Biosynthesis Protein SpsA, Chain A"/>
    <property type="match status" value="1"/>
</dbReference>
<dbReference type="InterPro" id="IPR001173">
    <property type="entry name" value="Glyco_trans_2-like"/>
</dbReference>
<name>G7VUB6_PAETH</name>
<dbReference type="InterPro" id="IPR029044">
    <property type="entry name" value="Nucleotide-diphossugar_trans"/>
</dbReference>
<dbReference type="SUPFAM" id="SSF48452">
    <property type="entry name" value="TPR-like"/>
    <property type="match status" value="1"/>
</dbReference>
<accession>G7VUB6</accession>
<feature type="domain" description="Glycosyltransferase 2-like" evidence="1">
    <location>
        <begin position="25"/>
        <end position="157"/>
    </location>
</feature>